<dbReference type="InterPro" id="IPR001347">
    <property type="entry name" value="SIS_dom"/>
</dbReference>
<name>A0A200I151_9ENTE</name>
<dbReference type="GO" id="GO:0003677">
    <property type="term" value="F:DNA binding"/>
    <property type="evidence" value="ECO:0007669"/>
    <property type="project" value="UniProtKB-KW"/>
</dbReference>
<evidence type="ECO:0000256" key="3">
    <source>
        <dbReference type="ARBA" id="ARBA00023163"/>
    </source>
</evidence>
<dbReference type="Proteomes" id="UP000196503">
    <property type="component" value="Unassembled WGS sequence"/>
</dbReference>
<dbReference type="GO" id="GO:0097367">
    <property type="term" value="F:carbohydrate derivative binding"/>
    <property type="evidence" value="ECO:0007669"/>
    <property type="project" value="InterPro"/>
</dbReference>
<feature type="domain" description="SIS" evidence="5">
    <location>
        <begin position="114"/>
        <end position="253"/>
    </location>
</feature>
<dbReference type="AlphaFoldDB" id="A0A200I151"/>
<dbReference type="PROSITE" id="PS51071">
    <property type="entry name" value="HTH_RPIR"/>
    <property type="match status" value="1"/>
</dbReference>
<protein>
    <recommendedName>
        <fullName evidence="8">RpiR family phosphosugar-binding transcriptional regulator</fullName>
    </recommendedName>
</protein>
<evidence type="ECO:0000256" key="1">
    <source>
        <dbReference type="ARBA" id="ARBA00023015"/>
    </source>
</evidence>
<dbReference type="InterPro" id="IPR046348">
    <property type="entry name" value="SIS_dom_sf"/>
</dbReference>
<comment type="caution">
    <text evidence="6">The sequence shown here is derived from an EMBL/GenBank/DDBJ whole genome shotgun (WGS) entry which is preliminary data.</text>
</comment>
<dbReference type="EMBL" id="NIBL01000002">
    <property type="protein sequence ID" value="OUZ17997.1"/>
    <property type="molecule type" value="Genomic_DNA"/>
</dbReference>
<dbReference type="InterPro" id="IPR036388">
    <property type="entry name" value="WH-like_DNA-bd_sf"/>
</dbReference>
<dbReference type="SUPFAM" id="SSF46689">
    <property type="entry name" value="Homeodomain-like"/>
    <property type="match status" value="1"/>
</dbReference>
<evidence type="ECO:0000313" key="6">
    <source>
        <dbReference type="EMBL" id="OUZ17997.1"/>
    </source>
</evidence>
<dbReference type="PANTHER" id="PTHR30514">
    <property type="entry name" value="GLUCOKINASE"/>
    <property type="match status" value="1"/>
</dbReference>
<proteinExistence type="predicted"/>
<sequence>MTFAETLHKNYPQLTKSEKKVADYIINSGEKIIYSTLSDIKLKANVGDATIVRFCQKLGFSGFSDLKIEIAKENFNTADTHTTTQHIQDESIQQLIYVLQSTKNLLNQADLEAALALIQKARFIYIFGVGSSGNTSYDLETMFLRVGIQSKACVDPHMQAQVASLLSEEDLVIGFSLSGKTKDTFDSLTIAKQNNAKVIAITNNRFSPIASLADIILQTTVDEFLNGSSLEGKMSQLYLCNLLIKAYEQQNKIDPVALREKVLRSIIDKRID</sequence>
<dbReference type="SUPFAM" id="SSF53697">
    <property type="entry name" value="SIS domain"/>
    <property type="match status" value="1"/>
</dbReference>
<dbReference type="CDD" id="cd05013">
    <property type="entry name" value="SIS_RpiR"/>
    <property type="match status" value="1"/>
</dbReference>
<keyword evidence="3" id="KW-0804">Transcription</keyword>
<dbReference type="GO" id="GO:1901135">
    <property type="term" value="P:carbohydrate derivative metabolic process"/>
    <property type="evidence" value="ECO:0007669"/>
    <property type="project" value="InterPro"/>
</dbReference>
<evidence type="ECO:0000313" key="7">
    <source>
        <dbReference type="Proteomes" id="UP000196503"/>
    </source>
</evidence>
<feature type="domain" description="HTH rpiR-type" evidence="4">
    <location>
        <begin position="1"/>
        <end position="77"/>
    </location>
</feature>
<keyword evidence="1" id="KW-0805">Transcription regulation</keyword>
<dbReference type="PROSITE" id="PS51464">
    <property type="entry name" value="SIS"/>
    <property type="match status" value="1"/>
</dbReference>
<dbReference type="RefSeq" id="WP_087663340.1">
    <property type="nucleotide sequence ID" value="NZ_NIBL01000002.1"/>
</dbReference>
<dbReference type="GO" id="GO:0003700">
    <property type="term" value="F:DNA-binding transcription factor activity"/>
    <property type="evidence" value="ECO:0007669"/>
    <property type="project" value="InterPro"/>
</dbReference>
<dbReference type="Gene3D" id="3.40.50.10490">
    <property type="entry name" value="Glucose-6-phosphate isomerase like protein, domain 1"/>
    <property type="match status" value="1"/>
</dbReference>
<accession>A0A200I151</accession>
<dbReference type="Pfam" id="PF01380">
    <property type="entry name" value="SIS"/>
    <property type="match status" value="1"/>
</dbReference>
<dbReference type="PANTHER" id="PTHR30514:SF1">
    <property type="entry name" value="HTH-TYPE TRANSCRIPTIONAL REGULATOR HEXR-RELATED"/>
    <property type="match status" value="1"/>
</dbReference>
<keyword evidence="2" id="KW-0238">DNA-binding</keyword>
<dbReference type="InterPro" id="IPR009057">
    <property type="entry name" value="Homeodomain-like_sf"/>
</dbReference>
<dbReference type="Gene3D" id="1.10.10.10">
    <property type="entry name" value="Winged helix-like DNA-binding domain superfamily/Winged helix DNA-binding domain"/>
    <property type="match status" value="1"/>
</dbReference>
<dbReference type="InterPro" id="IPR000281">
    <property type="entry name" value="HTH_RpiR"/>
</dbReference>
<dbReference type="InterPro" id="IPR047640">
    <property type="entry name" value="RpiR-like"/>
</dbReference>
<evidence type="ECO:0000259" key="5">
    <source>
        <dbReference type="PROSITE" id="PS51464"/>
    </source>
</evidence>
<gene>
    <name evidence="6" type="ORF">A5869_001479</name>
</gene>
<dbReference type="InterPro" id="IPR035472">
    <property type="entry name" value="RpiR-like_SIS"/>
</dbReference>
<evidence type="ECO:0000259" key="4">
    <source>
        <dbReference type="PROSITE" id="PS51071"/>
    </source>
</evidence>
<evidence type="ECO:0000256" key="2">
    <source>
        <dbReference type="ARBA" id="ARBA00023125"/>
    </source>
</evidence>
<evidence type="ECO:0008006" key="8">
    <source>
        <dbReference type="Google" id="ProtNLM"/>
    </source>
</evidence>
<reference evidence="6 7" key="1">
    <citation type="submission" date="2017-05" db="EMBL/GenBank/DDBJ databases">
        <title>The Genome Sequence of Enterococcus faecium 2D5_DIV0622.</title>
        <authorList>
            <consortium name="The Broad Institute Genomics Platform"/>
            <consortium name="The Broad Institute Genomic Center for Infectious Diseases"/>
            <person name="Earl A."/>
            <person name="Manson A."/>
            <person name="Schwartman J."/>
            <person name="Gilmore M."/>
            <person name="Abouelleil A."/>
            <person name="Cao P."/>
            <person name="Chapman S."/>
            <person name="Cusick C."/>
            <person name="Shea T."/>
            <person name="Young S."/>
            <person name="Neafsey D."/>
            <person name="Nusbaum C."/>
            <person name="Birren B."/>
        </authorList>
    </citation>
    <scope>NUCLEOTIDE SEQUENCE [LARGE SCALE GENOMIC DNA]</scope>
    <source>
        <strain evidence="6 7">2D5_DIV0622</strain>
    </source>
</reference>
<dbReference type="Pfam" id="PF01418">
    <property type="entry name" value="HTH_6"/>
    <property type="match status" value="1"/>
</dbReference>
<organism evidence="6 7">
    <name type="scientific">Enterococcus cecorum</name>
    <dbReference type="NCBI Taxonomy" id="44008"/>
    <lineage>
        <taxon>Bacteria</taxon>
        <taxon>Bacillati</taxon>
        <taxon>Bacillota</taxon>
        <taxon>Bacilli</taxon>
        <taxon>Lactobacillales</taxon>
        <taxon>Enterococcaceae</taxon>
        <taxon>Enterococcus</taxon>
    </lineage>
</organism>